<sequence>MLVSWHNLDSHCISLFHLISPLCLLIHTLNTSVTFETSHAKWLPLKQEPVNHQSNFELLVCWALSRFG</sequence>
<name>A0A5N7BPM5_9EURO</name>
<keyword evidence="2" id="KW-1185">Reference proteome</keyword>
<dbReference type="EMBL" id="ML736153">
    <property type="protein sequence ID" value="KAE8383796.1"/>
    <property type="molecule type" value="Genomic_DNA"/>
</dbReference>
<reference evidence="1 2" key="1">
    <citation type="submission" date="2019-04" db="EMBL/GenBank/DDBJ databases">
        <title>Friends and foes A comparative genomics studyof 23 Aspergillus species from section Flavi.</title>
        <authorList>
            <consortium name="DOE Joint Genome Institute"/>
            <person name="Kjaerbolling I."/>
            <person name="Vesth T."/>
            <person name="Frisvad J.C."/>
            <person name="Nybo J.L."/>
            <person name="Theobald S."/>
            <person name="Kildgaard S."/>
            <person name="Isbrandt T."/>
            <person name="Kuo A."/>
            <person name="Sato A."/>
            <person name="Lyhne E.K."/>
            <person name="Kogle M.E."/>
            <person name="Wiebenga A."/>
            <person name="Kun R.S."/>
            <person name="Lubbers R.J."/>
            <person name="Makela M.R."/>
            <person name="Barry K."/>
            <person name="Chovatia M."/>
            <person name="Clum A."/>
            <person name="Daum C."/>
            <person name="Haridas S."/>
            <person name="He G."/>
            <person name="LaButti K."/>
            <person name="Lipzen A."/>
            <person name="Mondo S."/>
            <person name="Riley R."/>
            <person name="Salamov A."/>
            <person name="Simmons B.A."/>
            <person name="Magnuson J.K."/>
            <person name="Henrissat B."/>
            <person name="Mortensen U.H."/>
            <person name="Larsen T.O."/>
            <person name="Devries R.P."/>
            <person name="Grigoriev I.V."/>
            <person name="Machida M."/>
            <person name="Baker S.E."/>
            <person name="Andersen M.R."/>
        </authorList>
    </citation>
    <scope>NUCLEOTIDE SEQUENCE [LARGE SCALE GENOMIC DNA]</scope>
    <source>
        <strain evidence="1 2">IBT 29228</strain>
    </source>
</reference>
<evidence type="ECO:0000313" key="1">
    <source>
        <dbReference type="EMBL" id="KAE8383796.1"/>
    </source>
</evidence>
<accession>A0A5N7BPM5</accession>
<dbReference type="Proteomes" id="UP000326198">
    <property type="component" value="Unassembled WGS sequence"/>
</dbReference>
<organism evidence="1 2">
    <name type="scientific">Aspergillus bertholletiae</name>
    <dbReference type="NCBI Taxonomy" id="1226010"/>
    <lineage>
        <taxon>Eukaryota</taxon>
        <taxon>Fungi</taxon>
        <taxon>Dikarya</taxon>
        <taxon>Ascomycota</taxon>
        <taxon>Pezizomycotina</taxon>
        <taxon>Eurotiomycetes</taxon>
        <taxon>Eurotiomycetidae</taxon>
        <taxon>Eurotiales</taxon>
        <taxon>Aspergillaceae</taxon>
        <taxon>Aspergillus</taxon>
        <taxon>Aspergillus subgen. Circumdati</taxon>
    </lineage>
</organism>
<dbReference type="AlphaFoldDB" id="A0A5N7BPM5"/>
<gene>
    <name evidence="1" type="ORF">BDV26DRAFT_250816</name>
</gene>
<protein>
    <submittedName>
        <fullName evidence="1">Uncharacterized protein</fullName>
    </submittedName>
</protein>
<evidence type="ECO:0000313" key="2">
    <source>
        <dbReference type="Proteomes" id="UP000326198"/>
    </source>
</evidence>
<proteinExistence type="predicted"/>